<sequence length="180" mass="19199">MGLLHDYFTAGSDEQAAAAIDLAGGPGGALPPSPELQAAFRAGDRAAVRRLTQPRVRVSEHGLTVLSVKGIDPVEHLAALEQILTGDGPEVVSARPRHGRAVAVRDGGERLILTLTDELHQALTRRAPQRVAAAAAEWAGTDAFAGHGDTEALTHVLHELSRLAHHASDRNHRLYCWLCL</sequence>
<dbReference type="AlphaFoldDB" id="A0A8J4AF63"/>
<name>A0A8J4AF63_9ACTN</name>
<keyword evidence="2" id="KW-1185">Reference proteome</keyword>
<comment type="caution">
    <text evidence="1">The sequence shown here is derived from an EMBL/GenBank/DDBJ whole genome shotgun (WGS) entry which is preliminary data.</text>
</comment>
<reference evidence="2" key="1">
    <citation type="journal article" date="2021" name="Int. J. Syst. Evol. Microbiol.">
        <title>Actinocatenispora comari sp. nov., an endophytic actinomycete isolated from aerial parts of Comarum salesowianum.</title>
        <authorList>
            <person name="Oyunbileg N."/>
            <person name="Iizaka Y."/>
            <person name="Hamada M."/>
            <person name="Davaapurev B.O."/>
            <person name="Fukumoto A."/>
            <person name="Tsetseg B."/>
            <person name="Kato F."/>
            <person name="Tamura T."/>
            <person name="Batkhuu J."/>
            <person name="Anzai Y."/>
        </authorList>
    </citation>
    <scope>NUCLEOTIDE SEQUENCE [LARGE SCALE GENOMIC DNA]</scope>
    <source>
        <strain evidence="2">NUM-2625</strain>
    </source>
</reference>
<proteinExistence type="predicted"/>
<dbReference type="Proteomes" id="UP000614996">
    <property type="component" value="Unassembled WGS sequence"/>
</dbReference>
<gene>
    <name evidence="1" type="ORF">NUM_52070</name>
</gene>
<evidence type="ECO:0000313" key="1">
    <source>
        <dbReference type="EMBL" id="GIL29953.1"/>
    </source>
</evidence>
<protein>
    <submittedName>
        <fullName evidence="1">Uncharacterized protein</fullName>
    </submittedName>
</protein>
<dbReference type="EMBL" id="BOPO01000110">
    <property type="protein sequence ID" value="GIL29953.1"/>
    <property type="molecule type" value="Genomic_DNA"/>
</dbReference>
<evidence type="ECO:0000313" key="2">
    <source>
        <dbReference type="Proteomes" id="UP000614996"/>
    </source>
</evidence>
<organism evidence="1 2">
    <name type="scientific">Actinocatenispora comari</name>
    <dbReference type="NCBI Taxonomy" id="2807577"/>
    <lineage>
        <taxon>Bacteria</taxon>
        <taxon>Bacillati</taxon>
        <taxon>Actinomycetota</taxon>
        <taxon>Actinomycetes</taxon>
        <taxon>Micromonosporales</taxon>
        <taxon>Micromonosporaceae</taxon>
        <taxon>Actinocatenispora</taxon>
    </lineage>
</organism>
<dbReference type="RefSeq" id="WP_207127602.1">
    <property type="nucleotide sequence ID" value="NZ_BOPO01000110.1"/>
</dbReference>
<accession>A0A8J4AF63</accession>